<accession>A0A8S5NVH0</accession>
<organism evidence="3">
    <name type="scientific">Myoviridae sp. ctPT18</name>
    <dbReference type="NCBI Taxonomy" id="2825098"/>
    <lineage>
        <taxon>Viruses</taxon>
        <taxon>Duplodnaviria</taxon>
        <taxon>Heunggongvirae</taxon>
        <taxon>Uroviricota</taxon>
        <taxon>Caudoviricetes</taxon>
    </lineage>
</organism>
<name>A0A8S5NVH0_9CAUD</name>
<keyword evidence="2" id="KW-0812">Transmembrane</keyword>
<keyword evidence="2" id="KW-1133">Transmembrane helix</keyword>
<feature type="transmembrane region" description="Helical" evidence="2">
    <location>
        <begin position="12"/>
        <end position="31"/>
    </location>
</feature>
<keyword evidence="2" id="KW-0472">Membrane</keyword>
<evidence type="ECO:0000313" key="3">
    <source>
        <dbReference type="EMBL" id="DAD98742.1"/>
    </source>
</evidence>
<evidence type="ECO:0000256" key="2">
    <source>
        <dbReference type="SAM" id="Phobius"/>
    </source>
</evidence>
<feature type="coiled-coil region" evidence="1">
    <location>
        <begin position="56"/>
        <end position="104"/>
    </location>
</feature>
<proteinExistence type="predicted"/>
<protein>
    <submittedName>
        <fullName evidence="3">Ead/Ea22-like protein</fullName>
    </submittedName>
</protein>
<sequence>MQFELNDLLTTLTIVGIVAGAGYRLLIVPLLDRLEAQRIQDNISFTSKWDTLFDTLNELKEDMKLSRAERVKSEATFMMLTTKLESMEKRINELREELHDHTTSAHGQR</sequence>
<evidence type="ECO:0000256" key="1">
    <source>
        <dbReference type="SAM" id="Coils"/>
    </source>
</evidence>
<reference evidence="3" key="1">
    <citation type="journal article" date="2021" name="Proc. Natl. Acad. Sci. U.S.A.">
        <title>A Catalog of Tens of Thousands of Viruses from Human Metagenomes Reveals Hidden Associations with Chronic Diseases.</title>
        <authorList>
            <person name="Tisza M.J."/>
            <person name="Buck C.B."/>
        </authorList>
    </citation>
    <scope>NUCLEOTIDE SEQUENCE</scope>
    <source>
        <strain evidence="3">CtPT18</strain>
    </source>
</reference>
<keyword evidence="1" id="KW-0175">Coiled coil</keyword>
<dbReference type="EMBL" id="BK015266">
    <property type="protein sequence ID" value="DAD98742.1"/>
    <property type="molecule type" value="Genomic_DNA"/>
</dbReference>